<protein>
    <recommendedName>
        <fullName evidence="5">Transmembrane protein</fullName>
    </recommendedName>
</protein>
<evidence type="ECO:0000256" key="1">
    <source>
        <dbReference type="SAM" id="MobiDB-lite"/>
    </source>
</evidence>
<evidence type="ECO:0008006" key="5">
    <source>
        <dbReference type="Google" id="ProtNLM"/>
    </source>
</evidence>
<sequence length="745" mass="82306">MHIKIAWRALFVWLFLNVLLPRFCCQERATGHLDDDRELPQSWNAVELPSPSPAFTFLGETSTRYSTQASVNHPSVGVMNFSSMVSSNPIMRGFAMFDRDGSLSQTVSEAAESSTRSPTAFTDEDSGVTVSASPTSSISYVPSSLATSDLIPVTNASRVNSVDHITQHMETAKPTGKHFRRTAEEDAWGVFALAVSAISPVDDSGKDNFGEHYRVVNRTYFAQGLATSENEVEHELRPLRLDRMFEERNGTRLEGDLRESLPIYVLNRTAHLHSTLPEKKGDASSTKMTTSSNENGMEETTKLPSTVADSIFVPHFLPVNSILLLTGSINEPPFSATVHTFENSPQMWESPSAFAGSTRSSVGGGQHAFTDSSFWLDNMRTIQPTSSMFSSQVSAADQRGSTMSVNTVSRSSFENRTPNPWEMQRNDTTLVATESAMIADPELSSELDPLHFDRIAVADSNTVGADQSFDWRARTISYNHEETDSQTFASTSVPAASYNSEREWATKMNTATIEPYSVITSHRKPSVQVEGTARFYRVRNNAVSNREDGLNEGYSTGSQAVASPHHAEDQFVSDEGLRSSNELLHGAGDGRSDVFSMEFEGDQFIAAQKYKDVDQLSGGTNSRLSQNAGEMHSSVSGSMPALVDDERSPSRSHGRFNSDLAVFDANVNENQQNRQEEGTELLGERFFILLAGFVTAKQLFQQFQMGLYIALLNWSLHRWVLVLVGLLSEGNAEWRTSEKYVILLR</sequence>
<comment type="caution">
    <text evidence="3">The sequence shown here is derived from an EMBL/GenBank/DDBJ whole genome shotgun (WGS) entry which is preliminary data.</text>
</comment>
<evidence type="ECO:0000313" key="4">
    <source>
        <dbReference type="Proteomes" id="UP000031036"/>
    </source>
</evidence>
<dbReference type="Proteomes" id="UP000031036">
    <property type="component" value="Unassembled WGS sequence"/>
</dbReference>
<feature type="region of interest" description="Disordered" evidence="1">
    <location>
        <begin position="105"/>
        <end position="128"/>
    </location>
</feature>
<feature type="region of interest" description="Disordered" evidence="1">
    <location>
        <begin position="400"/>
        <end position="422"/>
    </location>
</feature>
<gene>
    <name evidence="3" type="ORF">Tcan_14488</name>
</gene>
<keyword evidence="4" id="KW-1185">Reference proteome</keyword>
<reference evidence="3 4" key="1">
    <citation type="submission" date="2014-11" db="EMBL/GenBank/DDBJ databases">
        <title>Genetic blueprint of the zoonotic pathogen Toxocara canis.</title>
        <authorList>
            <person name="Zhu X.-Q."/>
            <person name="Korhonen P.K."/>
            <person name="Cai H."/>
            <person name="Young N.D."/>
            <person name="Nejsum P."/>
            <person name="von Samson-Himmelstjerna G."/>
            <person name="Boag P.R."/>
            <person name="Tan P."/>
            <person name="Li Q."/>
            <person name="Min J."/>
            <person name="Yang Y."/>
            <person name="Wang X."/>
            <person name="Fang X."/>
            <person name="Hall R.S."/>
            <person name="Hofmann A."/>
            <person name="Sternberg P.W."/>
            <person name="Jex A.R."/>
            <person name="Gasser R.B."/>
        </authorList>
    </citation>
    <scope>NUCLEOTIDE SEQUENCE [LARGE SCALE GENOMIC DNA]</scope>
    <source>
        <strain evidence="3">PN_DK_2014</strain>
    </source>
</reference>
<evidence type="ECO:0000256" key="2">
    <source>
        <dbReference type="SAM" id="SignalP"/>
    </source>
</evidence>
<accession>A0A0B2VCB6</accession>
<feature type="region of interest" description="Disordered" evidence="1">
    <location>
        <begin position="546"/>
        <end position="572"/>
    </location>
</feature>
<feature type="compositionally biased region" description="Polar residues" evidence="1">
    <location>
        <begin position="105"/>
        <end position="120"/>
    </location>
</feature>
<feature type="compositionally biased region" description="Polar residues" evidence="1">
    <location>
        <begin position="617"/>
        <end position="637"/>
    </location>
</feature>
<name>A0A0B2VCB6_TOXCA</name>
<feature type="signal peptide" evidence="2">
    <location>
        <begin position="1"/>
        <end position="25"/>
    </location>
</feature>
<feature type="compositionally biased region" description="Polar residues" evidence="1">
    <location>
        <begin position="283"/>
        <end position="295"/>
    </location>
</feature>
<dbReference type="AlphaFoldDB" id="A0A0B2VCB6"/>
<feature type="compositionally biased region" description="Polar residues" evidence="1">
    <location>
        <begin position="400"/>
        <end position="418"/>
    </location>
</feature>
<organism evidence="3 4">
    <name type="scientific">Toxocara canis</name>
    <name type="common">Canine roundworm</name>
    <dbReference type="NCBI Taxonomy" id="6265"/>
    <lineage>
        <taxon>Eukaryota</taxon>
        <taxon>Metazoa</taxon>
        <taxon>Ecdysozoa</taxon>
        <taxon>Nematoda</taxon>
        <taxon>Chromadorea</taxon>
        <taxon>Rhabditida</taxon>
        <taxon>Spirurina</taxon>
        <taxon>Ascaridomorpha</taxon>
        <taxon>Ascaridoidea</taxon>
        <taxon>Toxocaridae</taxon>
        <taxon>Toxocara</taxon>
    </lineage>
</organism>
<feature type="region of interest" description="Disordered" evidence="1">
    <location>
        <begin position="275"/>
        <end position="299"/>
    </location>
</feature>
<keyword evidence="2" id="KW-0732">Signal</keyword>
<feature type="chain" id="PRO_5002096063" description="Transmembrane protein" evidence="2">
    <location>
        <begin position="26"/>
        <end position="745"/>
    </location>
</feature>
<proteinExistence type="predicted"/>
<evidence type="ECO:0000313" key="3">
    <source>
        <dbReference type="EMBL" id="KHN79143.1"/>
    </source>
</evidence>
<feature type="region of interest" description="Disordered" evidence="1">
    <location>
        <begin position="616"/>
        <end position="653"/>
    </location>
</feature>
<dbReference type="EMBL" id="JPKZ01001947">
    <property type="protein sequence ID" value="KHN79143.1"/>
    <property type="molecule type" value="Genomic_DNA"/>
</dbReference>